<evidence type="ECO:0000256" key="1">
    <source>
        <dbReference type="SAM" id="MobiDB-lite"/>
    </source>
</evidence>
<reference evidence="2" key="1">
    <citation type="submission" date="2018-11" db="EMBL/GenBank/DDBJ databases">
        <authorList>
            <consortium name="Pathogen Informatics"/>
        </authorList>
    </citation>
    <scope>NUCLEOTIDE SEQUENCE</scope>
</reference>
<sequence>MPRVAGVGCVFGEMGSDRYRWLDDGLRDAKLASWPVPVLGPGTGPSHGQVECRRDRRLGAVNHTHRPQEPTLLTSSSFASSLLVSSGRRVEPRPTGPDRTGSDPWPVDTAGKHTHVCLPASARHTPDYHRLVPPSRSKGGYNKSYTDAYCRHVPLVIRLVGWAHTLSVPSCQI</sequence>
<gene>
    <name evidence="2" type="ORF">PXEA_LOCUS27954</name>
</gene>
<comment type="caution">
    <text evidence="2">The sequence shown here is derived from an EMBL/GenBank/DDBJ whole genome shotgun (WGS) entry which is preliminary data.</text>
</comment>
<name>A0A3S5B2B0_9PLAT</name>
<protein>
    <submittedName>
        <fullName evidence="2">Uncharacterized protein</fullName>
    </submittedName>
</protein>
<dbReference type="Proteomes" id="UP000784294">
    <property type="component" value="Unassembled WGS sequence"/>
</dbReference>
<keyword evidence="3" id="KW-1185">Reference proteome</keyword>
<organism evidence="2 3">
    <name type="scientific">Protopolystoma xenopodis</name>
    <dbReference type="NCBI Taxonomy" id="117903"/>
    <lineage>
        <taxon>Eukaryota</taxon>
        <taxon>Metazoa</taxon>
        <taxon>Spiralia</taxon>
        <taxon>Lophotrochozoa</taxon>
        <taxon>Platyhelminthes</taxon>
        <taxon>Monogenea</taxon>
        <taxon>Polyopisthocotylea</taxon>
        <taxon>Polystomatidea</taxon>
        <taxon>Polystomatidae</taxon>
        <taxon>Protopolystoma</taxon>
    </lineage>
</organism>
<proteinExistence type="predicted"/>
<dbReference type="AlphaFoldDB" id="A0A3S5B2B0"/>
<dbReference type="EMBL" id="CAAALY010247821">
    <property type="protein sequence ID" value="VEL34514.1"/>
    <property type="molecule type" value="Genomic_DNA"/>
</dbReference>
<feature type="region of interest" description="Disordered" evidence="1">
    <location>
        <begin position="84"/>
        <end position="105"/>
    </location>
</feature>
<evidence type="ECO:0000313" key="2">
    <source>
        <dbReference type="EMBL" id="VEL34514.1"/>
    </source>
</evidence>
<accession>A0A3S5B2B0</accession>
<evidence type="ECO:0000313" key="3">
    <source>
        <dbReference type="Proteomes" id="UP000784294"/>
    </source>
</evidence>